<organism evidence="1 2">
    <name type="scientific">Ectocarpus siliculosus</name>
    <name type="common">Brown alga</name>
    <name type="synonym">Conferva siliculosa</name>
    <dbReference type="NCBI Taxonomy" id="2880"/>
    <lineage>
        <taxon>Eukaryota</taxon>
        <taxon>Sar</taxon>
        <taxon>Stramenopiles</taxon>
        <taxon>Ochrophyta</taxon>
        <taxon>PX clade</taxon>
        <taxon>Phaeophyceae</taxon>
        <taxon>Ectocarpales</taxon>
        <taxon>Ectocarpaceae</taxon>
        <taxon>Ectocarpus</taxon>
    </lineage>
</organism>
<reference evidence="1 2" key="1">
    <citation type="journal article" date="2010" name="Nature">
        <title>The Ectocarpus genome and the independent evolution of multicellularity in brown algae.</title>
        <authorList>
            <person name="Cock J.M."/>
            <person name="Sterck L."/>
            <person name="Rouze P."/>
            <person name="Scornet D."/>
            <person name="Allen A.E."/>
            <person name="Amoutzias G."/>
            <person name="Anthouard V."/>
            <person name="Artiguenave F."/>
            <person name="Aury J.M."/>
            <person name="Badger J.H."/>
            <person name="Beszteri B."/>
            <person name="Billiau K."/>
            <person name="Bonnet E."/>
            <person name="Bothwell J.H."/>
            <person name="Bowler C."/>
            <person name="Boyen C."/>
            <person name="Brownlee C."/>
            <person name="Carrano C.J."/>
            <person name="Charrier B."/>
            <person name="Cho G.Y."/>
            <person name="Coelho S.M."/>
            <person name="Collen J."/>
            <person name="Corre E."/>
            <person name="Da Silva C."/>
            <person name="Delage L."/>
            <person name="Delaroque N."/>
            <person name="Dittami S.M."/>
            <person name="Doulbeau S."/>
            <person name="Elias M."/>
            <person name="Farnham G."/>
            <person name="Gachon C.M."/>
            <person name="Gschloessl B."/>
            <person name="Heesch S."/>
            <person name="Jabbari K."/>
            <person name="Jubin C."/>
            <person name="Kawai H."/>
            <person name="Kimura K."/>
            <person name="Kloareg B."/>
            <person name="Kupper F.C."/>
            <person name="Lang D."/>
            <person name="Le Bail A."/>
            <person name="Leblanc C."/>
            <person name="Lerouge P."/>
            <person name="Lohr M."/>
            <person name="Lopez P.J."/>
            <person name="Martens C."/>
            <person name="Maumus F."/>
            <person name="Michel G."/>
            <person name="Miranda-Saavedra D."/>
            <person name="Morales J."/>
            <person name="Moreau H."/>
            <person name="Motomura T."/>
            <person name="Nagasato C."/>
            <person name="Napoli C.A."/>
            <person name="Nelson D.R."/>
            <person name="Nyvall-Collen P."/>
            <person name="Peters A.F."/>
            <person name="Pommier C."/>
            <person name="Potin P."/>
            <person name="Poulain J."/>
            <person name="Quesneville H."/>
            <person name="Read B."/>
            <person name="Rensing S.A."/>
            <person name="Ritter A."/>
            <person name="Rousvoal S."/>
            <person name="Samanta M."/>
            <person name="Samson G."/>
            <person name="Schroeder D.C."/>
            <person name="Segurens B."/>
            <person name="Strittmatter M."/>
            <person name="Tonon T."/>
            <person name="Tregear J.W."/>
            <person name="Valentin K."/>
            <person name="von Dassow P."/>
            <person name="Yamagishi T."/>
            <person name="Van de Peer Y."/>
            <person name="Wincker P."/>
        </authorList>
    </citation>
    <scope>NUCLEOTIDE SEQUENCE [LARGE SCALE GENOMIC DNA]</scope>
    <source>
        <strain evidence="2">Ec32 / CCAP1310/4</strain>
    </source>
</reference>
<gene>
    <name evidence="1" type="ORF">Esi_0047_0082</name>
</gene>
<keyword evidence="2" id="KW-1185">Reference proteome</keyword>
<accession>D7G2A0</accession>
<proteinExistence type="predicted"/>
<dbReference type="AlphaFoldDB" id="D7G2A0"/>
<name>D7G2A0_ECTSI</name>
<evidence type="ECO:0000313" key="1">
    <source>
        <dbReference type="EMBL" id="CBJ48777.1"/>
    </source>
</evidence>
<dbReference type="EMBL" id="FN648674">
    <property type="protein sequence ID" value="CBJ48777.1"/>
    <property type="molecule type" value="Genomic_DNA"/>
</dbReference>
<dbReference type="Proteomes" id="UP000002630">
    <property type="component" value="Linkage Group LG19"/>
</dbReference>
<sequence length="60" mass="6759">MMYLADTCPRQPRTQPRDDIALFFVAAAYEQESAYKTRDGRFSLFSFFCGLGLPTSLSLG</sequence>
<dbReference type="EMBL" id="FN649744">
    <property type="protein sequence ID" value="CBJ48777.1"/>
    <property type="molecule type" value="Genomic_DNA"/>
</dbReference>
<protein>
    <submittedName>
        <fullName evidence="1">Uncharacterized protein</fullName>
    </submittedName>
</protein>
<evidence type="ECO:0000313" key="2">
    <source>
        <dbReference type="Proteomes" id="UP000002630"/>
    </source>
</evidence>
<dbReference type="InParanoid" id="D7G2A0"/>